<proteinExistence type="predicted"/>
<reference evidence="6 7" key="1">
    <citation type="journal article" date="2023" name="Commun. Biol.">
        <title>Genome analysis of Parmales, the sister group of diatoms, reveals the evolutionary specialization of diatoms from phago-mixotrophs to photoautotrophs.</title>
        <authorList>
            <person name="Ban H."/>
            <person name="Sato S."/>
            <person name="Yoshikawa S."/>
            <person name="Yamada K."/>
            <person name="Nakamura Y."/>
            <person name="Ichinomiya M."/>
            <person name="Sato N."/>
            <person name="Blanc-Mathieu R."/>
            <person name="Endo H."/>
            <person name="Kuwata A."/>
            <person name="Ogata H."/>
        </authorList>
    </citation>
    <scope>NUCLEOTIDE SEQUENCE [LARGE SCALE GENOMIC DNA]</scope>
</reference>
<dbReference type="Proteomes" id="UP001165060">
    <property type="component" value="Unassembled WGS sequence"/>
</dbReference>
<dbReference type="Gene3D" id="6.10.140.2220">
    <property type="match status" value="1"/>
</dbReference>
<evidence type="ECO:0000256" key="3">
    <source>
        <dbReference type="ARBA" id="ARBA00022833"/>
    </source>
</evidence>
<organism evidence="6 7">
    <name type="scientific">Tetraparma gracilis</name>
    <dbReference type="NCBI Taxonomy" id="2962635"/>
    <lineage>
        <taxon>Eukaryota</taxon>
        <taxon>Sar</taxon>
        <taxon>Stramenopiles</taxon>
        <taxon>Ochrophyta</taxon>
        <taxon>Bolidophyceae</taxon>
        <taxon>Parmales</taxon>
        <taxon>Triparmaceae</taxon>
        <taxon>Tetraparma</taxon>
    </lineage>
</organism>
<feature type="domain" description="MYND-type" evidence="5">
    <location>
        <begin position="26"/>
        <end position="68"/>
    </location>
</feature>
<gene>
    <name evidence="6" type="ORF">TeGR_g15236</name>
</gene>
<keyword evidence="3" id="KW-0862">Zinc</keyword>
<keyword evidence="2 4" id="KW-0863">Zinc-finger</keyword>
<evidence type="ECO:0000256" key="1">
    <source>
        <dbReference type="ARBA" id="ARBA00022723"/>
    </source>
</evidence>
<evidence type="ECO:0000313" key="7">
    <source>
        <dbReference type="Proteomes" id="UP001165060"/>
    </source>
</evidence>
<dbReference type="SUPFAM" id="SSF144232">
    <property type="entry name" value="HIT/MYND zinc finger-like"/>
    <property type="match status" value="1"/>
</dbReference>
<name>A0ABQ6NBM4_9STRA</name>
<keyword evidence="1" id="KW-0479">Metal-binding</keyword>
<evidence type="ECO:0000256" key="4">
    <source>
        <dbReference type="PROSITE-ProRule" id="PRU00134"/>
    </source>
</evidence>
<dbReference type="PROSITE" id="PS50865">
    <property type="entry name" value="ZF_MYND_2"/>
    <property type="match status" value="1"/>
</dbReference>
<dbReference type="EMBL" id="BRYB01006252">
    <property type="protein sequence ID" value="GMI53341.1"/>
    <property type="molecule type" value="Genomic_DNA"/>
</dbReference>
<keyword evidence="7" id="KW-1185">Reference proteome</keyword>
<sequence>MEGAGLFVGETEVLTGLIAADPVSGCVGCAGKGCGKSEGVKKCGGCCMVAFCGKGCQKSIWAEHRSLCAAVKSGLFDAPG</sequence>
<evidence type="ECO:0000259" key="5">
    <source>
        <dbReference type="PROSITE" id="PS50865"/>
    </source>
</evidence>
<dbReference type="InterPro" id="IPR002893">
    <property type="entry name" value="Znf_MYND"/>
</dbReference>
<accession>A0ABQ6NBM4</accession>
<protein>
    <recommendedName>
        <fullName evidence="5">MYND-type domain-containing protein</fullName>
    </recommendedName>
</protein>
<dbReference type="PROSITE" id="PS01360">
    <property type="entry name" value="ZF_MYND_1"/>
    <property type="match status" value="1"/>
</dbReference>
<dbReference type="Pfam" id="PF01753">
    <property type="entry name" value="zf-MYND"/>
    <property type="match status" value="1"/>
</dbReference>
<comment type="caution">
    <text evidence="6">The sequence shown here is derived from an EMBL/GenBank/DDBJ whole genome shotgun (WGS) entry which is preliminary data.</text>
</comment>
<evidence type="ECO:0000313" key="6">
    <source>
        <dbReference type="EMBL" id="GMI53341.1"/>
    </source>
</evidence>
<evidence type="ECO:0000256" key="2">
    <source>
        <dbReference type="ARBA" id="ARBA00022771"/>
    </source>
</evidence>